<evidence type="ECO:0000313" key="7">
    <source>
        <dbReference type="EMBL" id="RKR92061.1"/>
    </source>
</evidence>
<gene>
    <name evidence="7" type="ORF">BDK92_6493</name>
</gene>
<dbReference type="RefSeq" id="WP_121160118.1">
    <property type="nucleotide sequence ID" value="NZ_RBKT01000001.1"/>
</dbReference>
<evidence type="ECO:0000256" key="4">
    <source>
        <dbReference type="ARBA" id="ARBA00023136"/>
    </source>
</evidence>
<dbReference type="NCBIfam" id="TIGR04033">
    <property type="entry name" value="export_SdpB"/>
    <property type="match status" value="1"/>
</dbReference>
<reference evidence="7 8" key="1">
    <citation type="submission" date="2018-10" db="EMBL/GenBank/DDBJ databases">
        <title>Sequencing the genomes of 1000 actinobacteria strains.</title>
        <authorList>
            <person name="Klenk H.-P."/>
        </authorList>
    </citation>
    <scope>NUCLEOTIDE SEQUENCE [LARGE SCALE GENOMIC DNA]</scope>
    <source>
        <strain evidence="7 8">DSM 45175</strain>
    </source>
</reference>
<feature type="transmembrane region" description="Helical" evidence="5">
    <location>
        <begin position="258"/>
        <end position="286"/>
    </location>
</feature>
<keyword evidence="8" id="KW-1185">Reference proteome</keyword>
<dbReference type="PANTHER" id="PTHR39535:SF2">
    <property type="entry name" value="HTTM DOMAIN-CONTAINING PROTEIN"/>
    <property type="match status" value="1"/>
</dbReference>
<dbReference type="InterPro" id="IPR053934">
    <property type="entry name" value="HTTM_dom"/>
</dbReference>
<dbReference type="OrthoDB" id="128729at2"/>
<keyword evidence="3 5" id="KW-1133">Transmembrane helix</keyword>
<dbReference type="Proteomes" id="UP000277671">
    <property type="component" value="Unassembled WGS sequence"/>
</dbReference>
<dbReference type="InterPro" id="IPR011020">
    <property type="entry name" value="HTTM-like"/>
</dbReference>
<organism evidence="7 8">
    <name type="scientific">Micromonospora pisi</name>
    <dbReference type="NCBI Taxonomy" id="589240"/>
    <lineage>
        <taxon>Bacteria</taxon>
        <taxon>Bacillati</taxon>
        <taxon>Actinomycetota</taxon>
        <taxon>Actinomycetes</taxon>
        <taxon>Micromonosporales</taxon>
        <taxon>Micromonosporaceae</taxon>
        <taxon>Micromonospora</taxon>
    </lineage>
</organism>
<dbReference type="AlphaFoldDB" id="A0A495JT93"/>
<dbReference type="EMBL" id="RBKT01000001">
    <property type="protein sequence ID" value="RKR92061.1"/>
    <property type="molecule type" value="Genomic_DNA"/>
</dbReference>
<protein>
    <submittedName>
        <fullName evidence="7">Antimicrobial peptide system SdpB family protein</fullName>
    </submittedName>
</protein>
<dbReference type="InterPro" id="IPR052964">
    <property type="entry name" value="Sporulation_signal_mat"/>
</dbReference>
<evidence type="ECO:0000256" key="2">
    <source>
        <dbReference type="ARBA" id="ARBA00022692"/>
    </source>
</evidence>
<evidence type="ECO:0000256" key="1">
    <source>
        <dbReference type="ARBA" id="ARBA00004127"/>
    </source>
</evidence>
<evidence type="ECO:0000256" key="5">
    <source>
        <dbReference type="SAM" id="Phobius"/>
    </source>
</evidence>
<dbReference type="Pfam" id="PF05090">
    <property type="entry name" value="HTTM"/>
    <property type="match status" value="1"/>
</dbReference>
<evidence type="ECO:0000256" key="3">
    <source>
        <dbReference type="ARBA" id="ARBA00022989"/>
    </source>
</evidence>
<dbReference type="InterPro" id="IPR023894">
    <property type="entry name" value="Sporulation_SdpB"/>
</dbReference>
<feature type="transmembrane region" description="Helical" evidence="5">
    <location>
        <begin position="160"/>
        <end position="180"/>
    </location>
</feature>
<comment type="subcellular location">
    <subcellularLocation>
        <location evidence="1">Endomembrane system</location>
        <topology evidence="1">Multi-pass membrane protein</topology>
    </subcellularLocation>
</comment>
<feature type="transmembrane region" description="Helical" evidence="5">
    <location>
        <begin position="117"/>
        <end position="139"/>
    </location>
</feature>
<keyword evidence="4 5" id="KW-0472">Membrane</keyword>
<keyword evidence="2 5" id="KW-0812">Transmembrane</keyword>
<accession>A0A495JT93</accession>
<sequence length="336" mass="36703">MLTRWLVSLGRWARPRLAEAPWGSGLGLARTLLALATLGTLLATAPSVLMSPLADGSRGPVCAGPMQAGVWCVVPAWQGEAARWLSVAILLVVASGWRPRFTGVLHWWVSWSLLVNASIVDGGDQVAAVLTLLLLPVTLTDPRRWHWQRPPDREPGLARIVAYVALILIQIQVAVLYLHASVAKLGVREWADGTSMFYWLRNPTFGAPDWLRPLVDVITDSSVGVALLTWSAVAFEFALALAILLGPAARRRLLVGGLIFHAMIAVAMGLISFSTAMSAALLLYLLPIGRHLPLPAAVVRFGGRLALLWSRQRSRRRERRSPEFPTVPSVGRPVQW</sequence>
<feature type="transmembrane region" description="Helical" evidence="5">
    <location>
        <begin position="20"/>
        <end position="43"/>
    </location>
</feature>
<dbReference type="GO" id="GO:0012505">
    <property type="term" value="C:endomembrane system"/>
    <property type="evidence" value="ECO:0007669"/>
    <property type="project" value="UniProtKB-SubCell"/>
</dbReference>
<dbReference type="PANTHER" id="PTHR39535">
    <property type="entry name" value="SPORULATION-DELAYING PROTEIN SDPB"/>
    <property type="match status" value="1"/>
</dbReference>
<dbReference type="SMART" id="SM00752">
    <property type="entry name" value="HTTM"/>
    <property type="match status" value="1"/>
</dbReference>
<evidence type="ECO:0000313" key="8">
    <source>
        <dbReference type="Proteomes" id="UP000277671"/>
    </source>
</evidence>
<feature type="domain" description="HTTM-like" evidence="6">
    <location>
        <begin position="18"/>
        <end position="289"/>
    </location>
</feature>
<name>A0A495JT93_9ACTN</name>
<feature type="transmembrane region" description="Helical" evidence="5">
    <location>
        <begin position="223"/>
        <end position="246"/>
    </location>
</feature>
<comment type="caution">
    <text evidence="7">The sequence shown here is derived from an EMBL/GenBank/DDBJ whole genome shotgun (WGS) entry which is preliminary data.</text>
</comment>
<evidence type="ECO:0000259" key="6">
    <source>
        <dbReference type="SMART" id="SM00752"/>
    </source>
</evidence>
<proteinExistence type="predicted"/>